<dbReference type="RefSeq" id="WP_189005793.1">
    <property type="nucleotide sequence ID" value="NZ_BMOD01000021.1"/>
</dbReference>
<dbReference type="PANTHER" id="PTHR23513">
    <property type="entry name" value="INTEGRAL MEMBRANE EFFLUX PROTEIN-RELATED"/>
    <property type="match status" value="1"/>
</dbReference>
<feature type="transmembrane region" description="Helical" evidence="6">
    <location>
        <begin position="77"/>
        <end position="97"/>
    </location>
</feature>
<evidence type="ECO:0000256" key="3">
    <source>
        <dbReference type="ARBA" id="ARBA00022692"/>
    </source>
</evidence>
<dbReference type="InterPro" id="IPR036259">
    <property type="entry name" value="MFS_trans_sf"/>
</dbReference>
<evidence type="ECO:0000256" key="1">
    <source>
        <dbReference type="ARBA" id="ARBA00004651"/>
    </source>
</evidence>
<feature type="transmembrane region" description="Helical" evidence="6">
    <location>
        <begin position="12"/>
        <end position="36"/>
    </location>
</feature>
<feature type="transmembrane region" description="Helical" evidence="6">
    <location>
        <begin position="376"/>
        <end position="395"/>
    </location>
</feature>
<evidence type="ECO:0000313" key="8">
    <source>
        <dbReference type="EMBL" id="GGJ49915.1"/>
    </source>
</evidence>
<feature type="transmembrane region" description="Helical" evidence="6">
    <location>
        <begin position="221"/>
        <end position="238"/>
    </location>
</feature>
<proteinExistence type="predicted"/>
<keyword evidence="2" id="KW-1003">Cell membrane</keyword>
<evidence type="ECO:0000256" key="6">
    <source>
        <dbReference type="SAM" id="Phobius"/>
    </source>
</evidence>
<comment type="subcellular location">
    <subcellularLocation>
        <location evidence="1">Cell membrane</location>
        <topology evidence="1">Multi-pass membrane protein</topology>
    </subcellularLocation>
</comment>
<keyword evidence="9" id="KW-1185">Reference proteome</keyword>
<feature type="transmembrane region" description="Helical" evidence="6">
    <location>
        <begin position="352"/>
        <end position="370"/>
    </location>
</feature>
<dbReference type="SUPFAM" id="SSF103473">
    <property type="entry name" value="MFS general substrate transporter"/>
    <property type="match status" value="1"/>
</dbReference>
<evidence type="ECO:0000256" key="4">
    <source>
        <dbReference type="ARBA" id="ARBA00022989"/>
    </source>
</evidence>
<feature type="transmembrane region" description="Helical" evidence="6">
    <location>
        <begin position="169"/>
        <end position="191"/>
    </location>
</feature>
<reference evidence="9" key="1">
    <citation type="journal article" date="2019" name="Int. J. Syst. Evol. Microbiol.">
        <title>The Global Catalogue of Microorganisms (GCM) 10K type strain sequencing project: providing services to taxonomists for standard genome sequencing and annotation.</title>
        <authorList>
            <consortium name="The Broad Institute Genomics Platform"/>
            <consortium name="The Broad Institute Genome Sequencing Center for Infectious Disease"/>
            <person name="Wu L."/>
            <person name="Ma J."/>
        </authorList>
    </citation>
    <scope>NUCLEOTIDE SEQUENCE [LARGE SCALE GENOMIC DNA]</scope>
    <source>
        <strain evidence="9">JCM 14370</strain>
    </source>
</reference>
<feature type="transmembrane region" description="Helical" evidence="6">
    <location>
        <begin position="290"/>
        <end position="306"/>
    </location>
</feature>
<keyword evidence="5 6" id="KW-0472">Membrane</keyword>
<feature type="domain" description="Major facilitator superfamily (MFS) profile" evidence="7">
    <location>
        <begin position="6"/>
        <end position="401"/>
    </location>
</feature>
<gene>
    <name evidence="8" type="ORF">GCM10008938_39850</name>
</gene>
<evidence type="ECO:0000256" key="2">
    <source>
        <dbReference type="ARBA" id="ARBA00022475"/>
    </source>
</evidence>
<dbReference type="InterPro" id="IPR011701">
    <property type="entry name" value="MFS"/>
</dbReference>
<keyword evidence="4 6" id="KW-1133">Transmembrane helix</keyword>
<feature type="transmembrane region" description="Helical" evidence="6">
    <location>
        <begin position="258"/>
        <end position="278"/>
    </location>
</feature>
<feature type="transmembrane region" description="Helical" evidence="6">
    <location>
        <begin position="312"/>
        <end position="331"/>
    </location>
</feature>
<comment type="caution">
    <text evidence="8">The sequence shown here is derived from an EMBL/GenBank/DDBJ whole genome shotgun (WGS) entry which is preliminary data.</text>
</comment>
<dbReference type="PANTHER" id="PTHR23513:SF6">
    <property type="entry name" value="MAJOR FACILITATOR SUPERFAMILY ASSOCIATED DOMAIN-CONTAINING PROTEIN"/>
    <property type="match status" value="1"/>
</dbReference>
<dbReference type="Pfam" id="PF07690">
    <property type="entry name" value="MFS_1"/>
    <property type="match status" value="1"/>
</dbReference>
<dbReference type="Proteomes" id="UP000632222">
    <property type="component" value="Unassembled WGS sequence"/>
</dbReference>
<dbReference type="PROSITE" id="PS50850">
    <property type="entry name" value="MFS"/>
    <property type="match status" value="1"/>
</dbReference>
<dbReference type="InterPro" id="IPR022324">
    <property type="entry name" value="Bacilysin_exporter_BacE_put"/>
</dbReference>
<evidence type="ECO:0000256" key="5">
    <source>
        <dbReference type="ARBA" id="ARBA00023136"/>
    </source>
</evidence>
<evidence type="ECO:0000313" key="9">
    <source>
        <dbReference type="Proteomes" id="UP000632222"/>
    </source>
</evidence>
<keyword evidence="3 6" id="KW-0812">Transmembrane</keyword>
<dbReference type="InterPro" id="IPR020846">
    <property type="entry name" value="MFS_dom"/>
</dbReference>
<sequence>MPRSQLFQIQPFTRYLTGNAISAIGFGMQFIASSWITLELTGKGSSVAWLMVAHALPGLLFSPFAGVLVDRLDQRKLAALTDFVRALVVLLVPLLYLSGHLQAWHLYLMEFLVALGDTLWRPATVAMVRKVVPSPLLLQANIYTRTAVQLGMILGAGVGGFVLAGASPMWAMVVNGISFLISAAFIGSIHFQDPRSTSSEKTPRIQLFADMQAGLAYIRQNPGLVLPYIIISMVWTTPQTLNTLSAVFAKDVLKVGTVGFGLIDAGWAVGSVVGSFLLSRLVHKLGRPRLMVLWLFLLASMVFLHGQSWSLVSAIITTVLMGFFVCINVVYQTHVQEETALEFQGRVQSTFNTLYSVLVLGIYVFMGYLGEHYGPRLAFTLQSLVIVVAGVLAVVRFGPEAFGRKAPRISEQQA</sequence>
<dbReference type="Gene3D" id="1.20.1250.20">
    <property type="entry name" value="MFS general substrate transporter like domains"/>
    <property type="match status" value="1"/>
</dbReference>
<evidence type="ECO:0000259" key="7">
    <source>
        <dbReference type="PROSITE" id="PS50850"/>
    </source>
</evidence>
<dbReference type="PRINTS" id="PR01988">
    <property type="entry name" value="EXPORTERBACE"/>
</dbReference>
<accession>A0ABQ2D9U0</accession>
<feature type="transmembrane region" description="Helical" evidence="6">
    <location>
        <begin position="48"/>
        <end position="70"/>
    </location>
</feature>
<name>A0ABQ2D9U0_9DEIO</name>
<protein>
    <submittedName>
        <fullName evidence="8">MFS transporter</fullName>
    </submittedName>
</protein>
<organism evidence="8 9">
    <name type="scientific">Deinococcus roseus</name>
    <dbReference type="NCBI Taxonomy" id="392414"/>
    <lineage>
        <taxon>Bacteria</taxon>
        <taxon>Thermotogati</taxon>
        <taxon>Deinococcota</taxon>
        <taxon>Deinococci</taxon>
        <taxon>Deinococcales</taxon>
        <taxon>Deinococcaceae</taxon>
        <taxon>Deinococcus</taxon>
    </lineage>
</organism>
<dbReference type="CDD" id="cd06173">
    <property type="entry name" value="MFS_MefA_like"/>
    <property type="match status" value="1"/>
</dbReference>
<dbReference type="EMBL" id="BMOD01000021">
    <property type="protein sequence ID" value="GGJ49915.1"/>
    <property type="molecule type" value="Genomic_DNA"/>
</dbReference>